<dbReference type="Proteomes" id="UP000504632">
    <property type="component" value="Chromosome 13"/>
</dbReference>
<sequence length="147" mass="15788">MEKGLGPHDAPPYPGPPQHYNGMNVAPQPGFPVPSYPAQTGYPVQPAVQPAAGGYPAPHQGAIATTIVVQPPALTDVSGQTFCPHCRQQILTLTEHQNGLLTWLACATLGIFLCWPCCLIPFCVDSCKDVHHHCPNCNSTVHIYKRA</sequence>
<organism evidence="10 11">
    <name type="scientific">Chanos chanos</name>
    <name type="common">Milkfish</name>
    <name type="synonym">Mugil chanos</name>
    <dbReference type="NCBI Taxonomy" id="29144"/>
    <lineage>
        <taxon>Eukaryota</taxon>
        <taxon>Metazoa</taxon>
        <taxon>Chordata</taxon>
        <taxon>Craniata</taxon>
        <taxon>Vertebrata</taxon>
        <taxon>Euteleostomi</taxon>
        <taxon>Actinopterygii</taxon>
        <taxon>Neopterygii</taxon>
        <taxon>Teleostei</taxon>
        <taxon>Ostariophysi</taxon>
        <taxon>Gonorynchiformes</taxon>
        <taxon>Chanidae</taxon>
        <taxon>Chanos</taxon>
    </lineage>
</organism>
<keyword evidence="5" id="KW-0479">Metal-binding</keyword>
<evidence type="ECO:0000256" key="6">
    <source>
        <dbReference type="ARBA" id="ARBA00022833"/>
    </source>
</evidence>
<dbReference type="GO" id="GO:0008270">
    <property type="term" value="F:zinc ion binding"/>
    <property type="evidence" value="ECO:0007669"/>
    <property type="project" value="TreeGrafter"/>
</dbReference>
<gene>
    <name evidence="11" type="primary">LOC115826707</name>
</gene>
<reference evidence="11" key="1">
    <citation type="submission" date="2025-08" db="UniProtKB">
        <authorList>
            <consortium name="RefSeq"/>
        </authorList>
    </citation>
    <scope>IDENTIFICATION</scope>
</reference>
<dbReference type="GO" id="GO:0098574">
    <property type="term" value="C:cytoplasmic side of lysosomal membrane"/>
    <property type="evidence" value="ECO:0007669"/>
    <property type="project" value="TreeGrafter"/>
</dbReference>
<dbReference type="PANTHER" id="PTHR23292">
    <property type="entry name" value="LIPOPOLYSACCHARIDE-INDUCED TUMOR NECROSIS FACTOR-ALPHA FACTOR"/>
    <property type="match status" value="1"/>
</dbReference>
<evidence type="ECO:0000256" key="4">
    <source>
        <dbReference type="ARBA" id="ARBA00005975"/>
    </source>
</evidence>
<dbReference type="RefSeq" id="XP_030646451.1">
    <property type="nucleotide sequence ID" value="XM_030790591.1"/>
</dbReference>
<dbReference type="InterPro" id="IPR006629">
    <property type="entry name" value="LITAF"/>
</dbReference>
<evidence type="ECO:0000313" key="10">
    <source>
        <dbReference type="Proteomes" id="UP000504632"/>
    </source>
</evidence>
<comment type="subcellular location">
    <subcellularLocation>
        <location evidence="1">Endosome membrane</location>
        <topology evidence="1">Peripheral membrane protein</topology>
        <orientation evidence="1">Cytoplasmic side</orientation>
    </subcellularLocation>
    <subcellularLocation>
        <location evidence="2">Late endosome membrane</location>
    </subcellularLocation>
    <subcellularLocation>
        <location evidence="3">Lysosome membrane</location>
        <topology evidence="3">Peripheral membrane protein</topology>
        <orientation evidence="3">Cytoplasmic side</orientation>
    </subcellularLocation>
</comment>
<keyword evidence="10" id="KW-1185">Reference proteome</keyword>
<accession>A0A6J2WRJ2</accession>
<protein>
    <submittedName>
        <fullName evidence="11">Lipopolysaccharide-induced tumor necrosis factor-alpha factor homolog</fullName>
    </submittedName>
</protein>
<evidence type="ECO:0000256" key="5">
    <source>
        <dbReference type="ARBA" id="ARBA00022723"/>
    </source>
</evidence>
<evidence type="ECO:0000259" key="9">
    <source>
        <dbReference type="PROSITE" id="PS51837"/>
    </source>
</evidence>
<dbReference type="PANTHER" id="PTHR23292:SF48">
    <property type="entry name" value="LIPOPOLYSACCHARIDE-INDUCED TUMOR NECROSIS FACTOR-ALPHA FACTOR HOMOLOG-RELATED"/>
    <property type="match status" value="1"/>
</dbReference>
<keyword evidence="6" id="KW-0862">Zinc</keyword>
<evidence type="ECO:0000256" key="3">
    <source>
        <dbReference type="ARBA" id="ARBA00004630"/>
    </source>
</evidence>
<dbReference type="SMART" id="SM00714">
    <property type="entry name" value="LITAF"/>
    <property type="match status" value="1"/>
</dbReference>
<dbReference type="Pfam" id="PF10601">
    <property type="entry name" value="zf-LITAF-like"/>
    <property type="match status" value="1"/>
</dbReference>
<dbReference type="FunCoup" id="A0A6J2WRJ2">
    <property type="interactions" value="69"/>
</dbReference>
<dbReference type="OrthoDB" id="4713066at2759"/>
<evidence type="ECO:0000313" key="11">
    <source>
        <dbReference type="RefSeq" id="XP_030646451.1"/>
    </source>
</evidence>
<feature type="region of interest" description="Disordered" evidence="8">
    <location>
        <begin position="1"/>
        <end position="21"/>
    </location>
</feature>
<dbReference type="GO" id="GO:0098560">
    <property type="term" value="C:cytoplasmic side of late endosome membrane"/>
    <property type="evidence" value="ECO:0007669"/>
    <property type="project" value="TreeGrafter"/>
</dbReference>
<dbReference type="GO" id="GO:0005634">
    <property type="term" value="C:nucleus"/>
    <property type="evidence" value="ECO:0007669"/>
    <property type="project" value="TreeGrafter"/>
</dbReference>
<comment type="similarity">
    <text evidence="4">Belongs to the CDIP1/LITAF family.</text>
</comment>
<evidence type="ECO:0000256" key="7">
    <source>
        <dbReference type="ARBA" id="ARBA00023136"/>
    </source>
</evidence>
<dbReference type="GeneID" id="115826707"/>
<proteinExistence type="inferred from homology"/>
<evidence type="ECO:0000256" key="8">
    <source>
        <dbReference type="SAM" id="MobiDB-lite"/>
    </source>
</evidence>
<evidence type="ECO:0000256" key="2">
    <source>
        <dbReference type="ARBA" id="ARBA00004414"/>
    </source>
</evidence>
<dbReference type="InterPro" id="IPR037519">
    <property type="entry name" value="LITAF_fam"/>
</dbReference>
<dbReference type="AlphaFoldDB" id="A0A6J2WRJ2"/>
<name>A0A6J2WRJ2_CHACN</name>
<dbReference type="InParanoid" id="A0A6J2WRJ2"/>
<dbReference type="PROSITE" id="PS51837">
    <property type="entry name" value="LITAF"/>
    <property type="match status" value="1"/>
</dbReference>
<evidence type="ECO:0000256" key="1">
    <source>
        <dbReference type="ARBA" id="ARBA00004125"/>
    </source>
</evidence>
<feature type="domain" description="LITAF" evidence="9">
    <location>
        <begin position="63"/>
        <end position="146"/>
    </location>
</feature>
<keyword evidence="7" id="KW-0472">Membrane</keyword>